<accession>A0A438K080</accession>
<evidence type="ECO:0000313" key="1">
    <source>
        <dbReference type="EMBL" id="RVX14589.1"/>
    </source>
</evidence>
<comment type="caution">
    <text evidence="1">The sequence shown here is derived from an EMBL/GenBank/DDBJ whole genome shotgun (WGS) entry which is preliminary data.</text>
</comment>
<protein>
    <submittedName>
        <fullName evidence="1">Retrovirus-related Pol polyprotein from transposon RE2</fullName>
    </submittedName>
</protein>
<evidence type="ECO:0000313" key="2">
    <source>
        <dbReference type="Proteomes" id="UP000288805"/>
    </source>
</evidence>
<reference evidence="1 2" key="1">
    <citation type="journal article" date="2018" name="PLoS Genet.">
        <title>Population sequencing reveals clonal diversity and ancestral inbreeding in the grapevine cultivar Chardonnay.</title>
        <authorList>
            <person name="Roach M.J."/>
            <person name="Johnson D.L."/>
            <person name="Bohlmann J."/>
            <person name="van Vuuren H.J."/>
            <person name="Jones S.J."/>
            <person name="Pretorius I.S."/>
            <person name="Schmidt S.A."/>
            <person name="Borneman A.R."/>
        </authorList>
    </citation>
    <scope>NUCLEOTIDE SEQUENCE [LARGE SCALE GENOMIC DNA]</scope>
    <source>
        <strain evidence="2">cv. Chardonnay</strain>
        <tissue evidence="1">Leaf</tissue>
    </source>
</reference>
<name>A0A438K080_VITVI</name>
<proteinExistence type="predicted"/>
<dbReference type="AlphaFoldDB" id="A0A438K080"/>
<dbReference type="PANTHER" id="PTHR11439">
    <property type="entry name" value="GAG-POL-RELATED RETROTRANSPOSON"/>
    <property type="match status" value="1"/>
</dbReference>
<dbReference type="Proteomes" id="UP000288805">
    <property type="component" value="Unassembled WGS sequence"/>
</dbReference>
<dbReference type="CDD" id="cd09272">
    <property type="entry name" value="RNase_HI_RT_Ty1"/>
    <property type="match status" value="1"/>
</dbReference>
<sequence length="187" mass="21669">MNDEFDAFVRNGTWELVPSTSMQNLVGCTNTNIIQRYIDLLSQRFSSRILASCPTFTTLRFLPLHLVCCLLKGATSLIFLLGQKCLVQNLLHTTCYKWKSHTSFRLGWQQRRLYLYECLYCLFSRHPISWSSKKQRTVARSSTEVEYRSVASTTLEINWICFLLIELGVTLPTPPVIYYDNVCATYL</sequence>
<organism evidence="1 2">
    <name type="scientific">Vitis vinifera</name>
    <name type="common">Grape</name>
    <dbReference type="NCBI Taxonomy" id="29760"/>
    <lineage>
        <taxon>Eukaryota</taxon>
        <taxon>Viridiplantae</taxon>
        <taxon>Streptophyta</taxon>
        <taxon>Embryophyta</taxon>
        <taxon>Tracheophyta</taxon>
        <taxon>Spermatophyta</taxon>
        <taxon>Magnoliopsida</taxon>
        <taxon>eudicotyledons</taxon>
        <taxon>Gunneridae</taxon>
        <taxon>Pentapetalae</taxon>
        <taxon>rosids</taxon>
        <taxon>Vitales</taxon>
        <taxon>Vitaceae</taxon>
        <taxon>Viteae</taxon>
        <taxon>Vitis</taxon>
    </lineage>
</organism>
<dbReference type="EMBL" id="QGNW01000020">
    <property type="protein sequence ID" value="RVX14589.1"/>
    <property type="molecule type" value="Genomic_DNA"/>
</dbReference>
<gene>
    <name evidence="1" type="primary">RE2_717</name>
    <name evidence="1" type="ORF">CK203_011951</name>
</gene>
<dbReference type="PANTHER" id="PTHR11439:SF463">
    <property type="entry name" value="REVERSE TRANSCRIPTASE TY1_COPIA-TYPE DOMAIN-CONTAINING PROTEIN"/>
    <property type="match status" value="1"/>
</dbReference>